<reference evidence="2 3" key="1">
    <citation type="submission" date="2021-03" db="EMBL/GenBank/DDBJ databases">
        <title>Genomic Encyclopedia of Type Strains, Phase IV (KMG-IV): sequencing the most valuable type-strain genomes for metagenomic binning, comparative biology and taxonomic classification.</title>
        <authorList>
            <person name="Goeker M."/>
        </authorList>
    </citation>
    <scope>NUCLEOTIDE SEQUENCE [LARGE SCALE GENOMIC DNA]</scope>
    <source>
        <strain evidence="2 3">DSM 23491</strain>
    </source>
</reference>
<accession>A0ABS4H321</accession>
<evidence type="ECO:0008006" key="4">
    <source>
        <dbReference type="Google" id="ProtNLM"/>
    </source>
</evidence>
<proteinExistence type="predicted"/>
<feature type="transmembrane region" description="Helical" evidence="1">
    <location>
        <begin position="135"/>
        <end position="154"/>
    </location>
</feature>
<protein>
    <recommendedName>
        <fullName evidence="4">ABC transporter permease</fullName>
    </recommendedName>
</protein>
<keyword evidence="3" id="KW-1185">Reference proteome</keyword>
<dbReference type="Pfam" id="PF12730">
    <property type="entry name" value="ABC2_membrane_4"/>
    <property type="match status" value="1"/>
</dbReference>
<feature type="transmembrane region" description="Helical" evidence="1">
    <location>
        <begin position="98"/>
        <end position="123"/>
    </location>
</feature>
<dbReference type="RefSeq" id="WP_209848412.1">
    <property type="nucleotide sequence ID" value="NZ_CBCRVE010000006.1"/>
</dbReference>
<feature type="transmembrane region" description="Helical" evidence="1">
    <location>
        <begin position="220"/>
        <end position="239"/>
    </location>
</feature>
<dbReference type="EMBL" id="JAGGKP010000003">
    <property type="protein sequence ID" value="MBP1936930.1"/>
    <property type="molecule type" value="Genomic_DNA"/>
</dbReference>
<evidence type="ECO:0000313" key="3">
    <source>
        <dbReference type="Proteomes" id="UP001519273"/>
    </source>
</evidence>
<feature type="transmembrane region" description="Helical" evidence="1">
    <location>
        <begin position="161"/>
        <end position="182"/>
    </location>
</feature>
<gene>
    <name evidence="2" type="ORF">J2Z20_001812</name>
</gene>
<keyword evidence="1" id="KW-0472">Membrane</keyword>
<sequence length="244" mass="26668">MASFAKVLSSERLKMSKTNMWILVIMSPIVSSLVGILSNIPEDHKSWGVLLMYMASVHAMLFLPILPGVFAAFICRYEHVGGGWKQILALPVKRSSLYIAKFTVVAGMLAVSQLLFTAVYLGIGFMRGFTAPIPWELIATSILGGWIATLPLAALQLTASLVWTSFAAPLALNVIFTLPNMLVANSERFAPYYPWVQPMLTMLSASSEDFGAFNLPLSQIMTIVVSSFVVFFVAGLVLIGRKEV</sequence>
<name>A0ABS4H321_9BACL</name>
<organism evidence="2 3">
    <name type="scientific">Paenibacillus sediminis</name>
    <dbReference type="NCBI Taxonomy" id="664909"/>
    <lineage>
        <taxon>Bacteria</taxon>
        <taxon>Bacillati</taxon>
        <taxon>Bacillota</taxon>
        <taxon>Bacilli</taxon>
        <taxon>Bacillales</taxon>
        <taxon>Paenibacillaceae</taxon>
        <taxon>Paenibacillus</taxon>
    </lineage>
</organism>
<feature type="transmembrane region" description="Helical" evidence="1">
    <location>
        <begin position="50"/>
        <end position="77"/>
    </location>
</feature>
<evidence type="ECO:0000313" key="2">
    <source>
        <dbReference type="EMBL" id="MBP1936930.1"/>
    </source>
</evidence>
<keyword evidence="1" id="KW-0812">Transmembrane</keyword>
<keyword evidence="1" id="KW-1133">Transmembrane helix</keyword>
<dbReference type="CDD" id="cd21809">
    <property type="entry name" value="ABC-2_lan_permease-like"/>
    <property type="match status" value="1"/>
</dbReference>
<comment type="caution">
    <text evidence="2">The sequence shown here is derived from an EMBL/GenBank/DDBJ whole genome shotgun (WGS) entry which is preliminary data.</text>
</comment>
<dbReference type="Proteomes" id="UP001519273">
    <property type="component" value="Unassembled WGS sequence"/>
</dbReference>
<feature type="transmembrane region" description="Helical" evidence="1">
    <location>
        <begin position="20"/>
        <end position="38"/>
    </location>
</feature>
<evidence type="ECO:0000256" key="1">
    <source>
        <dbReference type="SAM" id="Phobius"/>
    </source>
</evidence>